<accession>A0A1U8I1N4</accession>
<keyword evidence="2" id="KW-1185">Reference proteome</keyword>
<dbReference type="AlphaFoldDB" id="A0A1U8I1N4"/>
<sequence>MSGKEIMEGMMENLDINATYEEGTGVENLSGIRPYEPESVLNNWTVKEIPKAVKGSAIVGFLASRTLEDYEPLNFDFPNEHLMYIATTEEDPQEGHPWKLNFDGASNAVGNGIKAVLVSPNEDHYPFTSKLDFECTNNMTEYEACIIGVRATIERKIKVLEVYRDSTLVIYQLKDEWETRDPELINYQRLILELIKEFDDIFFCNLPQEENQMADALATLASMIKVNK</sequence>
<dbReference type="GO" id="GO:0003676">
    <property type="term" value="F:nucleic acid binding"/>
    <property type="evidence" value="ECO:0007669"/>
    <property type="project" value="InterPro"/>
</dbReference>
<dbReference type="Gene3D" id="3.30.420.10">
    <property type="entry name" value="Ribonuclease H-like superfamily/Ribonuclease H"/>
    <property type="match status" value="1"/>
</dbReference>
<gene>
    <name evidence="3" type="primary">LOC107890120</name>
</gene>
<dbReference type="SUPFAM" id="SSF53098">
    <property type="entry name" value="Ribonuclease H-like"/>
    <property type="match status" value="1"/>
</dbReference>
<dbReference type="PANTHER" id="PTHR48475">
    <property type="entry name" value="RIBONUCLEASE H"/>
    <property type="match status" value="1"/>
</dbReference>
<dbReference type="SMR" id="A0A1U8I1N4"/>
<dbReference type="PANTHER" id="PTHR48475:SF1">
    <property type="entry name" value="RNASE H TYPE-1 DOMAIN-CONTAINING PROTEIN"/>
    <property type="match status" value="1"/>
</dbReference>
<evidence type="ECO:0000313" key="3">
    <source>
        <dbReference type="RefSeq" id="XP_016670118.1"/>
    </source>
</evidence>
<evidence type="ECO:0000313" key="2">
    <source>
        <dbReference type="Proteomes" id="UP000818029"/>
    </source>
</evidence>
<dbReference type="Proteomes" id="UP000818029">
    <property type="component" value="Chromosome A09"/>
</dbReference>
<dbReference type="RefSeq" id="XP_016670118.1">
    <property type="nucleotide sequence ID" value="XM_016814629.1"/>
</dbReference>
<dbReference type="Pfam" id="PF13456">
    <property type="entry name" value="RVT_3"/>
    <property type="match status" value="1"/>
</dbReference>
<reference evidence="2" key="1">
    <citation type="journal article" date="2020" name="Nat. Genet.">
        <title>Genomic diversifications of five Gossypium allopolyploid species and their impact on cotton improvement.</title>
        <authorList>
            <person name="Chen Z.J."/>
            <person name="Sreedasyam A."/>
            <person name="Ando A."/>
            <person name="Song Q."/>
            <person name="De Santiago L.M."/>
            <person name="Hulse-Kemp A.M."/>
            <person name="Ding M."/>
            <person name="Ye W."/>
            <person name="Kirkbride R.C."/>
            <person name="Jenkins J."/>
            <person name="Plott C."/>
            <person name="Lovell J."/>
            <person name="Lin Y.M."/>
            <person name="Vaughn R."/>
            <person name="Liu B."/>
            <person name="Simpson S."/>
            <person name="Scheffler B.E."/>
            <person name="Wen L."/>
            <person name="Saski C.A."/>
            <person name="Grover C.E."/>
            <person name="Hu G."/>
            <person name="Conover J.L."/>
            <person name="Carlson J.W."/>
            <person name="Shu S."/>
            <person name="Boston L.B."/>
            <person name="Williams M."/>
            <person name="Peterson D.G."/>
            <person name="McGee K."/>
            <person name="Jones D.C."/>
            <person name="Wendel J.F."/>
            <person name="Stelly D.M."/>
            <person name="Grimwood J."/>
            <person name="Schmutz J."/>
        </authorList>
    </citation>
    <scope>NUCLEOTIDE SEQUENCE [LARGE SCALE GENOMIC DNA]</scope>
    <source>
        <strain evidence="2">cv. TM-1</strain>
    </source>
</reference>
<dbReference type="InterPro" id="IPR002156">
    <property type="entry name" value="RNaseH_domain"/>
</dbReference>
<evidence type="ECO:0000259" key="1">
    <source>
        <dbReference type="Pfam" id="PF13456"/>
    </source>
</evidence>
<reference evidence="3" key="2">
    <citation type="submission" date="2025-08" db="UniProtKB">
        <authorList>
            <consortium name="RefSeq"/>
        </authorList>
    </citation>
    <scope>IDENTIFICATION</scope>
</reference>
<name>A0A1U8I1N4_GOSHI</name>
<protein>
    <recommendedName>
        <fullName evidence="1">RNase H type-1 domain-containing protein</fullName>
    </recommendedName>
</protein>
<dbReference type="PaxDb" id="3635-A0A1U8I1N4"/>
<dbReference type="InterPro" id="IPR036397">
    <property type="entry name" value="RNaseH_sf"/>
</dbReference>
<dbReference type="STRING" id="3635.A0A1U8I1N4"/>
<feature type="domain" description="RNase H type-1" evidence="1">
    <location>
        <begin position="101"/>
        <end position="220"/>
    </location>
</feature>
<dbReference type="CDD" id="cd09279">
    <property type="entry name" value="RNase_HI_like"/>
    <property type="match status" value="1"/>
</dbReference>
<proteinExistence type="predicted"/>
<dbReference type="GO" id="GO:0004523">
    <property type="term" value="F:RNA-DNA hybrid ribonuclease activity"/>
    <property type="evidence" value="ECO:0007669"/>
    <property type="project" value="InterPro"/>
</dbReference>
<dbReference type="OrthoDB" id="1165617at2759"/>
<dbReference type="KEGG" id="ghi:107890120"/>
<organism evidence="2 3">
    <name type="scientific">Gossypium hirsutum</name>
    <name type="common">Upland cotton</name>
    <name type="synonym">Gossypium mexicanum</name>
    <dbReference type="NCBI Taxonomy" id="3635"/>
    <lineage>
        <taxon>Eukaryota</taxon>
        <taxon>Viridiplantae</taxon>
        <taxon>Streptophyta</taxon>
        <taxon>Embryophyta</taxon>
        <taxon>Tracheophyta</taxon>
        <taxon>Spermatophyta</taxon>
        <taxon>Magnoliopsida</taxon>
        <taxon>eudicotyledons</taxon>
        <taxon>Gunneridae</taxon>
        <taxon>Pentapetalae</taxon>
        <taxon>rosids</taxon>
        <taxon>malvids</taxon>
        <taxon>Malvales</taxon>
        <taxon>Malvaceae</taxon>
        <taxon>Malvoideae</taxon>
        <taxon>Gossypium</taxon>
    </lineage>
</organism>
<dbReference type="InterPro" id="IPR012337">
    <property type="entry name" value="RNaseH-like_sf"/>
</dbReference>
<dbReference type="GeneID" id="107890120"/>